<dbReference type="GO" id="GO:0005886">
    <property type="term" value="C:plasma membrane"/>
    <property type="evidence" value="ECO:0007669"/>
    <property type="project" value="UniProtKB-SubCell"/>
</dbReference>
<dbReference type="AlphaFoldDB" id="A0A5B8LPH6"/>
<dbReference type="OrthoDB" id="7824289at2"/>
<keyword evidence="5 7" id="KW-1133">Transmembrane helix</keyword>
<evidence type="ECO:0000256" key="2">
    <source>
        <dbReference type="ARBA" id="ARBA00022475"/>
    </source>
</evidence>
<dbReference type="Proteomes" id="UP000315364">
    <property type="component" value="Chromosome"/>
</dbReference>
<evidence type="ECO:0000313" key="9">
    <source>
        <dbReference type="EMBL" id="QDZ09504.1"/>
    </source>
</evidence>
<evidence type="ECO:0000256" key="1">
    <source>
        <dbReference type="ARBA" id="ARBA00004429"/>
    </source>
</evidence>
<gene>
    <name evidence="9" type="ORF">FPZ08_01330</name>
</gene>
<feature type="transmembrane region" description="Helical" evidence="7">
    <location>
        <begin position="135"/>
        <end position="161"/>
    </location>
</feature>
<feature type="transmembrane region" description="Helical" evidence="7">
    <location>
        <begin position="242"/>
        <end position="260"/>
    </location>
</feature>
<keyword evidence="4 7" id="KW-0812">Transmembrane</keyword>
<accession>A0A5B8LPH6</accession>
<comment type="caution">
    <text evidence="7">Lacks conserved residue(s) required for the propagation of feature annotation.</text>
</comment>
<reference evidence="9 10" key="1">
    <citation type="submission" date="2019-07" db="EMBL/GenBank/DDBJ databases">
        <title>Full genome sequence of Devosia sp. Gsoil 520.</title>
        <authorList>
            <person name="Im W.-T."/>
        </authorList>
    </citation>
    <scope>NUCLEOTIDE SEQUENCE [LARGE SCALE GENOMIC DNA]</scope>
    <source>
        <strain evidence="9 10">Gsoil 520</strain>
    </source>
</reference>
<evidence type="ECO:0000259" key="8">
    <source>
        <dbReference type="Pfam" id="PF06808"/>
    </source>
</evidence>
<feature type="transmembrane region" description="Helical" evidence="7">
    <location>
        <begin position="337"/>
        <end position="354"/>
    </location>
</feature>
<feature type="transmembrane region" description="Helical" evidence="7">
    <location>
        <begin position="398"/>
        <end position="422"/>
    </location>
</feature>
<comment type="subunit">
    <text evidence="7">The complex comprises the extracytoplasmic solute receptor protein and the two transmembrane proteins.</text>
</comment>
<protein>
    <recommendedName>
        <fullName evidence="7">TRAP transporter large permease protein</fullName>
    </recommendedName>
</protein>
<keyword evidence="3 7" id="KW-0997">Cell inner membrane</keyword>
<feature type="transmembrane region" description="Helical" evidence="7">
    <location>
        <begin position="217"/>
        <end position="236"/>
    </location>
</feature>
<feature type="transmembrane region" description="Helical" evidence="7">
    <location>
        <begin position="360"/>
        <end position="386"/>
    </location>
</feature>
<dbReference type="InterPro" id="IPR010656">
    <property type="entry name" value="DctM"/>
</dbReference>
<dbReference type="RefSeq" id="WP_146288315.1">
    <property type="nucleotide sequence ID" value="NZ_CP042304.1"/>
</dbReference>
<organism evidence="9 10">
    <name type="scientific">Devosia ginsengisoli</name>
    <dbReference type="NCBI Taxonomy" id="400770"/>
    <lineage>
        <taxon>Bacteria</taxon>
        <taxon>Pseudomonadati</taxon>
        <taxon>Pseudomonadota</taxon>
        <taxon>Alphaproteobacteria</taxon>
        <taxon>Hyphomicrobiales</taxon>
        <taxon>Devosiaceae</taxon>
        <taxon>Devosia</taxon>
    </lineage>
</organism>
<feature type="transmembrane region" description="Helical" evidence="7">
    <location>
        <begin position="272"/>
        <end position="294"/>
    </location>
</feature>
<dbReference type="Pfam" id="PF06808">
    <property type="entry name" value="DctM"/>
    <property type="match status" value="1"/>
</dbReference>
<evidence type="ECO:0000256" key="4">
    <source>
        <dbReference type="ARBA" id="ARBA00022692"/>
    </source>
</evidence>
<keyword evidence="10" id="KW-1185">Reference proteome</keyword>
<comment type="similarity">
    <text evidence="7">Belongs to the TRAP transporter large permease family.</text>
</comment>
<feature type="transmembrane region" description="Helical" evidence="7">
    <location>
        <begin position="167"/>
        <end position="190"/>
    </location>
</feature>
<dbReference type="PIRSF" id="PIRSF006066">
    <property type="entry name" value="HI0050"/>
    <property type="match status" value="1"/>
</dbReference>
<proteinExistence type="inferred from homology"/>
<dbReference type="PANTHER" id="PTHR33362">
    <property type="entry name" value="SIALIC ACID TRAP TRANSPORTER PERMEASE PROTEIN SIAT-RELATED"/>
    <property type="match status" value="1"/>
</dbReference>
<dbReference type="EMBL" id="CP042304">
    <property type="protein sequence ID" value="QDZ09504.1"/>
    <property type="molecule type" value="Genomic_DNA"/>
</dbReference>
<keyword evidence="2" id="KW-1003">Cell membrane</keyword>
<evidence type="ECO:0000256" key="7">
    <source>
        <dbReference type="RuleBase" id="RU369079"/>
    </source>
</evidence>
<evidence type="ECO:0000256" key="5">
    <source>
        <dbReference type="ARBA" id="ARBA00022989"/>
    </source>
</evidence>
<keyword evidence="7" id="KW-0813">Transport</keyword>
<feature type="transmembrane region" description="Helical" evidence="7">
    <location>
        <begin position="51"/>
        <end position="70"/>
    </location>
</feature>
<evidence type="ECO:0000313" key="10">
    <source>
        <dbReference type="Proteomes" id="UP000315364"/>
    </source>
</evidence>
<dbReference type="GO" id="GO:0022857">
    <property type="term" value="F:transmembrane transporter activity"/>
    <property type="evidence" value="ECO:0007669"/>
    <property type="project" value="UniProtKB-UniRule"/>
</dbReference>
<sequence>MIAIIVFVAMAVYLLLNIPVPVAVSLSAMTAMTLNGGMDLQVVVQRMFYGLNNYIYLAIPLFVLLGQIMMTAKITERLVDFALVLVGHMRGGLAQVAVVACAVMSSISGSSSADAAATGAVLGPSMVKQGYSPGFASAVIGAASAGAALIPPSITMIVYASLSNVSIARLFVAGIIPGILVGAALMFAIWRSAIKYNLPVGTERPTVKVVGKASARAFLVLLAPIIIIGGVVGGVFTPTESAAVAVLYTLFLAFVVYRSLRLRDMIGVLERSLVITAQLMLTLAAASIFSWIIARAGLPNQVAQLPIFQGDSGWIVLMLVINIVVFLLGIFLEGSPLLVIVTPIFLAPALAAGIDPTHLGIVLAINLAIGGISPPFGMLMFVACAVTPATMVQFSKAIVPFIVLICAVVLVISYVPQITLWLPDILNL</sequence>
<dbReference type="NCBIfam" id="TIGR00786">
    <property type="entry name" value="dctM"/>
    <property type="match status" value="1"/>
</dbReference>
<comment type="subcellular location">
    <subcellularLocation>
        <location evidence="1 7">Cell inner membrane</location>
        <topology evidence="1 7">Multi-pass membrane protein</topology>
    </subcellularLocation>
</comment>
<feature type="domain" description="TRAP C4-dicarboxylate transport system permease DctM subunit" evidence="8">
    <location>
        <begin position="7"/>
        <end position="418"/>
    </location>
</feature>
<evidence type="ECO:0000256" key="3">
    <source>
        <dbReference type="ARBA" id="ARBA00022519"/>
    </source>
</evidence>
<dbReference type="InterPro" id="IPR004681">
    <property type="entry name" value="TRAP_DctM"/>
</dbReference>
<name>A0A5B8LPH6_9HYPH</name>
<dbReference type="KEGG" id="dea:FPZ08_01330"/>
<comment type="function">
    <text evidence="7">Part of the tripartite ATP-independent periplasmic (TRAP) transport system.</text>
</comment>
<keyword evidence="6 7" id="KW-0472">Membrane</keyword>
<evidence type="ECO:0000256" key="6">
    <source>
        <dbReference type="ARBA" id="ARBA00023136"/>
    </source>
</evidence>
<feature type="transmembrane region" description="Helical" evidence="7">
    <location>
        <begin position="314"/>
        <end position="332"/>
    </location>
</feature>